<dbReference type="Proteomes" id="UP000000844">
    <property type="component" value="Chromosome"/>
</dbReference>
<dbReference type="EMBL" id="CP001778">
    <property type="protein sequence ID" value="ADD40093.1"/>
    <property type="molecule type" value="Genomic_DNA"/>
</dbReference>
<name>D3Q4D3_STANL</name>
<dbReference type="HOGENOM" id="CLU_2636316_0_0_11"/>
<dbReference type="KEGG" id="sna:Snas_0376"/>
<organism evidence="1 2">
    <name type="scientific">Stackebrandtia nassauensis (strain DSM 44728 / CIP 108903 / NRRL B-16338 / NBRC 102104 / LLR-40K-21)</name>
    <dbReference type="NCBI Taxonomy" id="446470"/>
    <lineage>
        <taxon>Bacteria</taxon>
        <taxon>Bacillati</taxon>
        <taxon>Actinomycetota</taxon>
        <taxon>Actinomycetes</taxon>
        <taxon>Glycomycetales</taxon>
        <taxon>Glycomycetaceae</taxon>
        <taxon>Stackebrandtia</taxon>
    </lineage>
</organism>
<protein>
    <submittedName>
        <fullName evidence="1">Uncharacterized protein</fullName>
    </submittedName>
</protein>
<accession>D3Q4D3</accession>
<keyword evidence="2" id="KW-1185">Reference proteome</keyword>
<evidence type="ECO:0000313" key="1">
    <source>
        <dbReference type="EMBL" id="ADD40093.1"/>
    </source>
</evidence>
<proteinExistence type="predicted"/>
<reference evidence="1 2" key="1">
    <citation type="journal article" date="2009" name="Stand. Genomic Sci.">
        <title>Complete genome sequence of Stackebrandtia nassauensis type strain (LLR-40K-21).</title>
        <authorList>
            <person name="Munk C."/>
            <person name="Lapidus A."/>
            <person name="Copeland A."/>
            <person name="Jando M."/>
            <person name="Mayilraj S."/>
            <person name="Glavina Del Rio T."/>
            <person name="Nolan M."/>
            <person name="Chen F."/>
            <person name="Lucas S."/>
            <person name="Tice H."/>
            <person name="Cheng J.F."/>
            <person name="Han C."/>
            <person name="Detter J.C."/>
            <person name="Bruce D."/>
            <person name="Goodwin L."/>
            <person name="Chain P."/>
            <person name="Pitluck S."/>
            <person name="Goker M."/>
            <person name="Ovchinikova G."/>
            <person name="Pati A."/>
            <person name="Ivanova N."/>
            <person name="Mavromatis K."/>
            <person name="Chen A."/>
            <person name="Palaniappan K."/>
            <person name="Land M."/>
            <person name="Hauser L."/>
            <person name="Chang Y.J."/>
            <person name="Jeffries C.D."/>
            <person name="Bristow J."/>
            <person name="Eisen J.A."/>
            <person name="Markowitz V."/>
            <person name="Hugenholtz P."/>
            <person name="Kyrpides N.C."/>
            <person name="Klenk H.P."/>
        </authorList>
    </citation>
    <scope>NUCLEOTIDE SEQUENCE [LARGE SCALE GENOMIC DNA]</scope>
    <source>
        <strain evidence="2">DSM 44728 / CIP 108903 / NRRL B-16338 / NBRC 102104 / LLR-40K-21</strain>
    </source>
</reference>
<evidence type="ECO:0000313" key="2">
    <source>
        <dbReference type="Proteomes" id="UP000000844"/>
    </source>
</evidence>
<sequence>MSFTDSETLARNANYTMKCHSKVDTEGYCTGCRNYHGKLERPGPEGCYFYRLAFEVYRKHALSHSIQGDDNVYIRHT</sequence>
<gene>
    <name evidence="1" type="ordered locus">Snas_0376</name>
</gene>
<dbReference type="AlphaFoldDB" id="D3Q4D3"/>
<dbReference type="STRING" id="446470.Snas_0376"/>
<dbReference type="RefSeq" id="WP_013015664.1">
    <property type="nucleotide sequence ID" value="NC_013947.1"/>
</dbReference>